<keyword evidence="2" id="KW-1185">Reference proteome</keyword>
<protein>
    <recommendedName>
        <fullName evidence="3">Secreted protein</fullName>
    </recommendedName>
</protein>
<dbReference type="AlphaFoldDB" id="A0AAV7KX67"/>
<dbReference type="Proteomes" id="UP001066276">
    <property type="component" value="Chromosome 12"/>
</dbReference>
<accession>A0AAV7KX67</accession>
<sequence length="74" mass="7976">MQSPRTAVCFFLTEYAVATEAESNRARQVCARCSPETPSVLDPEGKDMCNQAAPGRPLGRATGDHLAVVPRVMI</sequence>
<dbReference type="EMBL" id="JANPWB010000016">
    <property type="protein sequence ID" value="KAJ1084081.1"/>
    <property type="molecule type" value="Genomic_DNA"/>
</dbReference>
<comment type="caution">
    <text evidence="1">The sequence shown here is derived from an EMBL/GenBank/DDBJ whole genome shotgun (WGS) entry which is preliminary data.</text>
</comment>
<evidence type="ECO:0000313" key="2">
    <source>
        <dbReference type="Proteomes" id="UP001066276"/>
    </source>
</evidence>
<reference evidence="1" key="1">
    <citation type="journal article" date="2022" name="bioRxiv">
        <title>Sequencing and chromosome-scale assembly of the giantPleurodeles waltlgenome.</title>
        <authorList>
            <person name="Brown T."/>
            <person name="Elewa A."/>
            <person name="Iarovenko S."/>
            <person name="Subramanian E."/>
            <person name="Araus A.J."/>
            <person name="Petzold A."/>
            <person name="Susuki M."/>
            <person name="Suzuki K.-i.T."/>
            <person name="Hayashi T."/>
            <person name="Toyoda A."/>
            <person name="Oliveira C."/>
            <person name="Osipova E."/>
            <person name="Leigh N.D."/>
            <person name="Simon A."/>
            <person name="Yun M.H."/>
        </authorList>
    </citation>
    <scope>NUCLEOTIDE SEQUENCE</scope>
    <source>
        <strain evidence="1">20211129_DDA</strain>
        <tissue evidence="1">Liver</tissue>
    </source>
</reference>
<evidence type="ECO:0000313" key="1">
    <source>
        <dbReference type="EMBL" id="KAJ1084081.1"/>
    </source>
</evidence>
<proteinExistence type="predicted"/>
<organism evidence="1 2">
    <name type="scientific">Pleurodeles waltl</name>
    <name type="common">Iberian ribbed newt</name>
    <dbReference type="NCBI Taxonomy" id="8319"/>
    <lineage>
        <taxon>Eukaryota</taxon>
        <taxon>Metazoa</taxon>
        <taxon>Chordata</taxon>
        <taxon>Craniata</taxon>
        <taxon>Vertebrata</taxon>
        <taxon>Euteleostomi</taxon>
        <taxon>Amphibia</taxon>
        <taxon>Batrachia</taxon>
        <taxon>Caudata</taxon>
        <taxon>Salamandroidea</taxon>
        <taxon>Salamandridae</taxon>
        <taxon>Pleurodelinae</taxon>
        <taxon>Pleurodeles</taxon>
    </lineage>
</organism>
<name>A0AAV7KX67_PLEWA</name>
<evidence type="ECO:0008006" key="3">
    <source>
        <dbReference type="Google" id="ProtNLM"/>
    </source>
</evidence>
<gene>
    <name evidence="1" type="ORF">NDU88_004235</name>
</gene>